<feature type="domain" description="Solute-binding protein family 3/N-terminal" evidence="5">
    <location>
        <begin position="45"/>
        <end position="249"/>
    </location>
</feature>
<organism evidence="6 7">
    <name type="scientific">Pseudaquabacterium terrae</name>
    <dbReference type="NCBI Taxonomy" id="2732868"/>
    <lineage>
        <taxon>Bacteria</taxon>
        <taxon>Pseudomonadati</taxon>
        <taxon>Pseudomonadota</taxon>
        <taxon>Betaproteobacteria</taxon>
        <taxon>Burkholderiales</taxon>
        <taxon>Sphaerotilaceae</taxon>
        <taxon>Pseudaquabacterium</taxon>
    </lineage>
</organism>
<dbReference type="Gene3D" id="3.40.190.10">
    <property type="entry name" value="Periplasmic binding protein-like II"/>
    <property type="match status" value="2"/>
</dbReference>
<comment type="caution">
    <text evidence="6">The sequence shown here is derived from an EMBL/GenBank/DDBJ whole genome shotgun (WGS) entry which is preliminary data.</text>
</comment>
<protein>
    <submittedName>
        <fullName evidence="6">ABC transporter substrate-binding protein</fullName>
    </submittedName>
</protein>
<dbReference type="Pfam" id="PF09084">
    <property type="entry name" value="NMT1"/>
    <property type="match status" value="1"/>
</dbReference>
<dbReference type="PANTHER" id="PTHR30024:SF47">
    <property type="entry name" value="TAURINE-BINDING PERIPLASMIC PROTEIN"/>
    <property type="match status" value="1"/>
</dbReference>
<sequence length="331" mass="35043">MPRPSRMFPCLRSCLAALALLLLAGASQAAGRQPLTLAVSRGGVSLLVYVAEARRYFADEGADVRTVNCASGRACLGLVSDGLADVATAAELAVVMSAAGARGDLAILGSISTSAHQIKLVARRSAGITQPADLADKRVGTVGGTSAQYFLAAWLQHHGVGPVRMQSMAPEQLAGALQSGAVDAIVIWEPLAAQAQRELRDDAIELPNPSIYTQHFVLAGTQRVLREKEESLLRLLRALLRAQQYIADEPARATQILATRLGMLPADAARFLGEHDYRLRLDATLLPTMTAQARWAVREGLAPAEAGSGGLARLVEPRLLQRVSPAAVAPR</sequence>
<keyword evidence="7" id="KW-1185">Reference proteome</keyword>
<comment type="similarity">
    <text evidence="2">Belongs to the bacterial solute-binding protein SsuA/TauA family.</text>
</comment>
<dbReference type="EMBL" id="JABRWJ010000005">
    <property type="protein sequence ID" value="NRF68901.1"/>
    <property type="molecule type" value="Genomic_DNA"/>
</dbReference>
<dbReference type="InterPro" id="IPR001638">
    <property type="entry name" value="Solute-binding_3/MltF_N"/>
</dbReference>
<evidence type="ECO:0000313" key="6">
    <source>
        <dbReference type="EMBL" id="NRF68901.1"/>
    </source>
</evidence>
<dbReference type="SMART" id="SM00062">
    <property type="entry name" value="PBPb"/>
    <property type="match status" value="1"/>
</dbReference>
<dbReference type="InterPro" id="IPR015168">
    <property type="entry name" value="SsuA/THI5"/>
</dbReference>
<feature type="signal peptide" evidence="4">
    <location>
        <begin position="1"/>
        <end position="29"/>
    </location>
</feature>
<evidence type="ECO:0000313" key="7">
    <source>
        <dbReference type="Proteomes" id="UP000737171"/>
    </source>
</evidence>
<feature type="chain" id="PRO_5047072557" evidence="4">
    <location>
        <begin position="30"/>
        <end position="331"/>
    </location>
</feature>
<reference evidence="6 7" key="1">
    <citation type="submission" date="2020-05" db="EMBL/GenBank/DDBJ databases">
        <title>Aquincola sp. isolate from soil.</title>
        <authorList>
            <person name="Han J."/>
            <person name="Kim D.-U."/>
        </authorList>
    </citation>
    <scope>NUCLEOTIDE SEQUENCE [LARGE SCALE GENOMIC DNA]</scope>
    <source>
        <strain evidence="6 7">S2</strain>
    </source>
</reference>
<evidence type="ECO:0000256" key="2">
    <source>
        <dbReference type="ARBA" id="ARBA00010742"/>
    </source>
</evidence>
<evidence type="ECO:0000256" key="4">
    <source>
        <dbReference type="SAM" id="SignalP"/>
    </source>
</evidence>
<evidence type="ECO:0000256" key="3">
    <source>
        <dbReference type="ARBA" id="ARBA00022729"/>
    </source>
</evidence>
<evidence type="ECO:0000259" key="5">
    <source>
        <dbReference type="SMART" id="SM00062"/>
    </source>
</evidence>
<accession>A0ABX2EJT0</accession>
<dbReference type="SUPFAM" id="SSF53850">
    <property type="entry name" value="Periplasmic binding protein-like II"/>
    <property type="match status" value="1"/>
</dbReference>
<name>A0ABX2EJT0_9BURK</name>
<keyword evidence="3 4" id="KW-0732">Signal</keyword>
<dbReference type="Proteomes" id="UP000737171">
    <property type="component" value="Unassembled WGS sequence"/>
</dbReference>
<dbReference type="PANTHER" id="PTHR30024">
    <property type="entry name" value="ALIPHATIC SULFONATES-BINDING PROTEIN-RELATED"/>
    <property type="match status" value="1"/>
</dbReference>
<proteinExistence type="inferred from homology"/>
<gene>
    <name evidence="6" type="ORF">HLB44_18060</name>
</gene>
<evidence type="ECO:0000256" key="1">
    <source>
        <dbReference type="ARBA" id="ARBA00004418"/>
    </source>
</evidence>
<comment type="subcellular location">
    <subcellularLocation>
        <location evidence="1">Periplasm</location>
    </subcellularLocation>
</comment>